<evidence type="ECO:0000256" key="2">
    <source>
        <dbReference type="ARBA" id="ARBA00022723"/>
    </source>
</evidence>
<feature type="domain" description="4Fe-4S ferredoxin-type" evidence="8">
    <location>
        <begin position="309"/>
        <end position="339"/>
    </location>
</feature>
<dbReference type="InterPro" id="IPR017896">
    <property type="entry name" value="4Fe4S_Fe-S-bd"/>
</dbReference>
<dbReference type="SUPFAM" id="SSF103501">
    <property type="entry name" value="Respiratory nitrate reductase 1 gamma chain"/>
    <property type="match status" value="1"/>
</dbReference>
<dbReference type="Pfam" id="PF13187">
    <property type="entry name" value="Fer4_9"/>
    <property type="match status" value="1"/>
</dbReference>
<keyword evidence="7" id="KW-1133">Transmembrane helix</keyword>
<sequence length="808" mass="88338">MGRDKSQPRHNRLRSGSSTGDPRVHAPGGPWVTAIVSPACMILVAGAAVVATGLRWRLLIRAMLRGQRADPRFDRVGQRIKAFFIYVIGQGRLLRWPYAGVLHALIFWGFLVLLSAIAQAIVEALWQGFRFSDLPAAFVIAFAQDAFCVAVLAGVALALINRFVVKPLRLRGSHRSDAVLILGWIGTLLIFMTLNYATLIAQGNPVQAMAADRPFASAVSRLFTPLAHSSMLIGLHGLFFWGHLVLVFGFLVYLGYSKHLHIVTAAPNVFFKWTEPKGRLPLLDIEAVMNAGDESDQHFGPVTLDHFSWKDMLDLYTCTECGRCQTHCPAYNTGKVLSPKTLITDMRDHLYENLAGGYAATTHDAHIEHGADGEGKPDREGAVMWVAGDDHLGARHDLPGLFQPSWIGPDAVTKAVEASGGERPLFGGTIADETLWACTTCGACMDQCPVLIEHVPKIIEMRRHLVLDESRMPKQAETALRGIENVFNPYGLSHQTRADWARDLGVQFAADRPDAEYLYWVGCASSFDDRAKTIATALVKILQAGKVDFAILGTEEKCSGDPARRIGNEYLFQERAKDNVAVLRKYNVHKIITSCPHDFNTFANEYSAFGGDYEVVHHTQMIERLLKEGRITLDESKRQEETITYHDSCYLGRWNDIFAPPRDILEQIPGLTVVEMARNRSEGMCCGAGGGHMWMEEEQPRVNHKRVEQAAATTATKVATACPFCLAMFDEGIASKQLGDRLAVDDVAVYVARSLAGGAGEEAAADVPEIDTTIAPSEGAPADPSDTASAGESNVVGAPEPPEIAPGS</sequence>
<evidence type="ECO:0000256" key="3">
    <source>
        <dbReference type="ARBA" id="ARBA00023002"/>
    </source>
</evidence>
<name>A0A2W5Z719_9BACT</name>
<proteinExistence type="predicted"/>
<dbReference type="InterPro" id="IPR004017">
    <property type="entry name" value="Cys_rich_dom"/>
</dbReference>
<dbReference type="GO" id="GO:0051539">
    <property type="term" value="F:4 iron, 4 sulfur cluster binding"/>
    <property type="evidence" value="ECO:0007669"/>
    <property type="project" value="UniProtKB-KW"/>
</dbReference>
<dbReference type="Proteomes" id="UP000248724">
    <property type="component" value="Unassembled WGS sequence"/>
</dbReference>
<evidence type="ECO:0000256" key="7">
    <source>
        <dbReference type="SAM" id="Phobius"/>
    </source>
</evidence>
<feature type="compositionally biased region" description="Pro residues" evidence="6">
    <location>
        <begin position="799"/>
        <end position="808"/>
    </location>
</feature>
<dbReference type="Gene3D" id="1.20.950.20">
    <property type="entry name" value="Transmembrane di-heme cytochromes, Chain C"/>
    <property type="match status" value="1"/>
</dbReference>
<dbReference type="GO" id="GO:0005886">
    <property type="term" value="C:plasma membrane"/>
    <property type="evidence" value="ECO:0007669"/>
    <property type="project" value="TreeGrafter"/>
</dbReference>
<feature type="transmembrane region" description="Helical" evidence="7">
    <location>
        <begin position="231"/>
        <end position="254"/>
    </location>
</feature>
<keyword evidence="1" id="KW-0004">4Fe-4S</keyword>
<dbReference type="InterPro" id="IPR009051">
    <property type="entry name" value="Helical_ferredxn"/>
</dbReference>
<feature type="transmembrane region" description="Helical" evidence="7">
    <location>
        <begin position="31"/>
        <end position="54"/>
    </location>
</feature>
<dbReference type="InterPro" id="IPR051460">
    <property type="entry name" value="HdrC_iron-sulfur_subunit"/>
</dbReference>
<feature type="region of interest" description="Disordered" evidence="6">
    <location>
        <begin position="1"/>
        <end position="25"/>
    </location>
</feature>
<evidence type="ECO:0000259" key="8">
    <source>
        <dbReference type="PROSITE" id="PS51379"/>
    </source>
</evidence>
<dbReference type="PROSITE" id="PS00198">
    <property type="entry name" value="4FE4S_FER_1"/>
    <property type="match status" value="2"/>
</dbReference>
<keyword evidence="2" id="KW-0479">Metal-binding</keyword>
<evidence type="ECO:0000313" key="9">
    <source>
        <dbReference type="EMBL" id="PZR79817.1"/>
    </source>
</evidence>
<feature type="region of interest" description="Disordered" evidence="6">
    <location>
        <begin position="761"/>
        <end position="808"/>
    </location>
</feature>
<keyword evidence="7" id="KW-0472">Membrane</keyword>
<evidence type="ECO:0000256" key="4">
    <source>
        <dbReference type="ARBA" id="ARBA00023004"/>
    </source>
</evidence>
<comment type="caution">
    <text evidence="9">The sequence shown here is derived from an EMBL/GenBank/DDBJ whole genome shotgun (WGS) entry which is preliminary data.</text>
</comment>
<feature type="transmembrane region" description="Helical" evidence="7">
    <location>
        <begin position="179"/>
        <end position="199"/>
    </location>
</feature>
<dbReference type="SUPFAM" id="SSF46548">
    <property type="entry name" value="alpha-helical ferredoxin"/>
    <property type="match status" value="1"/>
</dbReference>
<feature type="domain" description="4Fe-4S ferredoxin-type" evidence="8">
    <location>
        <begin position="427"/>
        <end position="457"/>
    </location>
</feature>
<keyword evidence="7" id="KW-0812">Transmembrane</keyword>
<protein>
    <submittedName>
        <fullName evidence="9">Fe-S oxidoreductase</fullName>
    </submittedName>
</protein>
<dbReference type="InterPro" id="IPR036197">
    <property type="entry name" value="NarG-like_sf"/>
</dbReference>
<accession>A0A2W5Z719</accession>
<dbReference type="PANTHER" id="PTHR43255:SF1">
    <property type="entry name" value="IRON-SULFUR-BINDING OXIDOREDUCTASE FADF-RELATED"/>
    <property type="match status" value="1"/>
</dbReference>
<dbReference type="AlphaFoldDB" id="A0A2W5Z719"/>
<dbReference type="InterPro" id="IPR017900">
    <property type="entry name" value="4Fe4S_Fe_S_CS"/>
</dbReference>
<dbReference type="GO" id="GO:0016491">
    <property type="term" value="F:oxidoreductase activity"/>
    <property type="evidence" value="ECO:0007669"/>
    <property type="project" value="UniProtKB-KW"/>
</dbReference>
<gene>
    <name evidence="9" type="ORF">DLM65_09815</name>
</gene>
<keyword evidence="3" id="KW-0560">Oxidoreductase</keyword>
<dbReference type="EMBL" id="QHBU01000189">
    <property type="protein sequence ID" value="PZR79817.1"/>
    <property type="molecule type" value="Genomic_DNA"/>
</dbReference>
<dbReference type="PROSITE" id="PS51379">
    <property type="entry name" value="4FE4S_FER_2"/>
    <property type="match status" value="2"/>
</dbReference>
<feature type="transmembrane region" description="Helical" evidence="7">
    <location>
        <begin position="101"/>
        <end position="122"/>
    </location>
</feature>
<keyword evidence="4" id="KW-0408">Iron</keyword>
<feature type="transmembrane region" description="Helical" evidence="7">
    <location>
        <begin position="134"/>
        <end position="159"/>
    </location>
</feature>
<dbReference type="Gene3D" id="1.10.1060.10">
    <property type="entry name" value="Alpha-helical ferredoxin"/>
    <property type="match status" value="2"/>
</dbReference>
<keyword evidence="5" id="KW-0411">Iron-sulfur</keyword>
<evidence type="ECO:0000256" key="5">
    <source>
        <dbReference type="ARBA" id="ARBA00023014"/>
    </source>
</evidence>
<evidence type="ECO:0000256" key="1">
    <source>
        <dbReference type="ARBA" id="ARBA00022485"/>
    </source>
</evidence>
<evidence type="ECO:0000256" key="6">
    <source>
        <dbReference type="SAM" id="MobiDB-lite"/>
    </source>
</evidence>
<evidence type="ECO:0000313" key="10">
    <source>
        <dbReference type="Proteomes" id="UP000248724"/>
    </source>
</evidence>
<reference evidence="9 10" key="1">
    <citation type="journal article" date="2017" name="Nature">
        <title>Atmospheric trace gases support primary production in Antarctic desert surface soil.</title>
        <authorList>
            <person name="Ji M."/>
            <person name="Greening C."/>
            <person name="Vanwonterghem I."/>
            <person name="Carere C.R."/>
            <person name="Bay S.K."/>
            <person name="Steen J.A."/>
            <person name="Montgomery K."/>
            <person name="Lines T."/>
            <person name="Beardall J."/>
            <person name="van Dorst J."/>
            <person name="Snape I."/>
            <person name="Stott M.B."/>
            <person name="Hugenholtz P."/>
            <person name="Ferrari B.C."/>
        </authorList>
    </citation>
    <scope>NUCLEOTIDE SEQUENCE [LARGE SCALE GENOMIC DNA]</scope>
    <source>
        <strain evidence="9">RRmetagenome_bin12</strain>
    </source>
</reference>
<dbReference type="GO" id="GO:0046872">
    <property type="term" value="F:metal ion binding"/>
    <property type="evidence" value="ECO:0007669"/>
    <property type="project" value="UniProtKB-KW"/>
</dbReference>
<organism evidence="9 10">
    <name type="scientific">Candidatus Aeolococcus gillhamiae</name>
    <dbReference type="NCBI Taxonomy" id="3127015"/>
    <lineage>
        <taxon>Bacteria</taxon>
        <taxon>Bacillati</taxon>
        <taxon>Candidatus Dormiibacterota</taxon>
        <taxon>Candidatus Dormibacteria</taxon>
        <taxon>Candidatus Aeolococcales</taxon>
        <taxon>Candidatus Aeolococcaceae</taxon>
        <taxon>Candidatus Aeolococcus</taxon>
    </lineage>
</organism>
<dbReference type="Pfam" id="PF02754">
    <property type="entry name" value="CCG"/>
    <property type="match status" value="2"/>
</dbReference>
<dbReference type="PANTHER" id="PTHR43255">
    <property type="entry name" value="IRON-SULFUR-BINDING OXIDOREDUCTASE FADF-RELATED-RELATED"/>
    <property type="match status" value="1"/>
</dbReference>